<dbReference type="Proteomes" id="UP000325313">
    <property type="component" value="Unassembled WGS sequence"/>
</dbReference>
<protein>
    <submittedName>
        <fullName evidence="1">Uncharacterized protein</fullName>
    </submittedName>
</protein>
<comment type="caution">
    <text evidence="1">The sequence shown here is derived from an EMBL/GenBank/DDBJ whole genome shotgun (WGS) entry which is preliminary data.</text>
</comment>
<name>A0A5B0P5D2_PUCGR</name>
<proteinExistence type="predicted"/>
<evidence type="ECO:0000313" key="2">
    <source>
        <dbReference type="Proteomes" id="UP000325313"/>
    </source>
</evidence>
<gene>
    <name evidence="1" type="ORF">PGTUg99_034114</name>
</gene>
<reference evidence="1 2" key="1">
    <citation type="submission" date="2019-05" db="EMBL/GenBank/DDBJ databases">
        <title>Emergence of the Ug99 lineage of the wheat stem rust pathogen through somatic hybridization.</title>
        <authorList>
            <person name="Li F."/>
            <person name="Upadhyaya N.M."/>
            <person name="Sperschneider J."/>
            <person name="Matny O."/>
            <person name="Nguyen-Phuc H."/>
            <person name="Mago R."/>
            <person name="Raley C."/>
            <person name="Miller M.E."/>
            <person name="Silverstein K.A.T."/>
            <person name="Henningsen E."/>
            <person name="Hirsch C.D."/>
            <person name="Visser B."/>
            <person name="Pretorius Z.A."/>
            <person name="Steffenson B.J."/>
            <person name="Schwessinger B."/>
            <person name="Dodds P.N."/>
            <person name="Figueroa M."/>
        </authorList>
    </citation>
    <scope>NUCLEOTIDE SEQUENCE [LARGE SCALE GENOMIC DNA]</scope>
    <source>
        <strain evidence="1 2">Ug99</strain>
    </source>
</reference>
<evidence type="ECO:0000313" key="1">
    <source>
        <dbReference type="EMBL" id="KAA1095854.1"/>
    </source>
</evidence>
<accession>A0A5B0P5D2</accession>
<organism evidence="1 2">
    <name type="scientific">Puccinia graminis f. sp. tritici</name>
    <dbReference type="NCBI Taxonomy" id="56615"/>
    <lineage>
        <taxon>Eukaryota</taxon>
        <taxon>Fungi</taxon>
        <taxon>Dikarya</taxon>
        <taxon>Basidiomycota</taxon>
        <taxon>Pucciniomycotina</taxon>
        <taxon>Pucciniomycetes</taxon>
        <taxon>Pucciniales</taxon>
        <taxon>Pucciniaceae</taxon>
        <taxon>Puccinia</taxon>
    </lineage>
</organism>
<dbReference type="EMBL" id="VDEP01000371">
    <property type="protein sequence ID" value="KAA1095854.1"/>
    <property type="molecule type" value="Genomic_DNA"/>
</dbReference>
<sequence length="79" mass="8911">MRIPNSPALKRPIPNRIRNGKLLVMFGSTSPRKDVVQKQLLLVDTANSKWMQKAQMEPCPYGVTWNDVARTEAASSRLC</sequence>
<dbReference type="AlphaFoldDB" id="A0A5B0P5D2"/>